<comment type="caution">
    <text evidence="1">The sequence shown here is derived from an EMBL/GenBank/DDBJ whole genome shotgun (WGS) entry which is preliminary data.</text>
</comment>
<dbReference type="Proteomes" id="UP001065298">
    <property type="component" value="Chromosome 1"/>
</dbReference>
<protein>
    <submittedName>
        <fullName evidence="1">Uncharacterized protein</fullName>
    </submittedName>
</protein>
<dbReference type="EMBL" id="CM046503">
    <property type="protein sequence ID" value="KAI8684906.1"/>
    <property type="molecule type" value="Genomic_DNA"/>
</dbReference>
<sequence>MNTTEVTIMTITTTTTTPPVPPSPEEQRGYYYGLLSRPRLVARSSTTPWVRKCDRESTLGKSIGLVGRDHPMIDLWIDFTSTLRQNISAILRGIDWTALELLRIGYDRAYWTREEFEQPVTLMITVRKDSTSWAHAYAVVMACRAVIVECGIHDVHVEVKQPWDAQIV</sequence>
<name>A0ACC0RFK9_9HYPO</name>
<proteinExistence type="predicted"/>
<keyword evidence="2" id="KW-1185">Reference proteome</keyword>
<gene>
    <name evidence="1" type="ORF">NCS57_00158000</name>
</gene>
<reference evidence="1" key="1">
    <citation type="submission" date="2022-06" db="EMBL/GenBank/DDBJ databases">
        <title>Fusarium solani species complex genomes reveal bases of compartmentalisation and animal pathogenesis.</title>
        <authorList>
            <person name="Tsai I.J."/>
        </authorList>
    </citation>
    <scope>NUCLEOTIDE SEQUENCE</scope>
    <source>
        <strain evidence="1">Fu6.1</strain>
    </source>
</reference>
<accession>A0ACC0RFK9</accession>
<organism evidence="1 2">
    <name type="scientific">Fusarium keratoplasticum</name>
    <dbReference type="NCBI Taxonomy" id="1328300"/>
    <lineage>
        <taxon>Eukaryota</taxon>
        <taxon>Fungi</taxon>
        <taxon>Dikarya</taxon>
        <taxon>Ascomycota</taxon>
        <taxon>Pezizomycotina</taxon>
        <taxon>Sordariomycetes</taxon>
        <taxon>Hypocreomycetidae</taxon>
        <taxon>Hypocreales</taxon>
        <taxon>Nectriaceae</taxon>
        <taxon>Fusarium</taxon>
        <taxon>Fusarium solani species complex</taxon>
    </lineage>
</organism>
<evidence type="ECO:0000313" key="1">
    <source>
        <dbReference type="EMBL" id="KAI8684906.1"/>
    </source>
</evidence>
<evidence type="ECO:0000313" key="2">
    <source>
        <dbReference type="Proteomes" id="UP001065298"/>
    </source>
</evidence>